<dbReference type="OrthoDB" id="9808041at2"/>
<comment type="caution">
    <text evidence="14">The sequence shown here is derived from an EMBL/GenBank/DDBJ whole genome shotgun (WGS) entry which is preliminary data.</text>
</comment>
<evidence type="ECO:0000256" key="3">
    <source>
        <dbReference type="ARBA" id="ARBA00013253"/>
    </source>
</evidence>
<dbReference type="Proteomes" id="UP000186308">
    <property type="component" value="Unassembled WGS sequence"/>
</dbReference>
<evidence type="ECO:0000259" key="13">
    <source>
        <dbReference type="Pfam" id="PF01288"/>
    </source>
</evidence>
<dbReference type="UniPathway" id="UPA00077">
    <property type="reaction ID" value="UER00155"/>
</dbReference>
<name>A0A8G2CJP1_ACIRU</name>
<dbReference type="PANTHER" id="PTHR43071:SF1">
    <property type="entry name" value="2-AMINO-4-HYDROXY-6-HYDROXYMETHYLDIHYDROPTERIDINE PYROPHOSPHOKINASE"/>
    <property type="match status" value="1"/>
</dbReference>
<dbReference type="InterPro" id="IPR000550">
    <property type="entry name" value="Hppk"/>
</dbReference>
<dbReference type="PANTHER" id="PTHR43071">
    <property type="entry name" value="2-AMINO-4-HYDROXY-6-HYDROXYMETHYLDIHYDROPTERIDINE PYROPHOSPHOKINASE"/>
    <property type="match status" value="1"/>
</dbReference>
<evidence type="ECO:0000256" key="8">
    <source>
        <dbReference type="ARBA" id="ARBA00022840"/>
    </source>
</evidence>
<keyword evidence="8" id="KW-0067">ATP-binding</keyword>
<evidence type="ECO:0000256" key="4">
    <source>
        <dbReference type="ARBA" id="ARBA00016218"/>
    </source>
</evidence>
<evidence type="ECO:0000313" key="15">
    <source>
        <dbReference type="Proteomes" id="UP000186308"/>
    </source>
</evidence>
<sequence>MLLIAIGANLPGAEGGSPRTTCDQAVHALRNLPDIRFVALSAWYRSAPVPRDDGQPDYCNGVVRFEGEPDPAWLLASLHKIEAKFGRTRSVANAARTLDLDLIDCNGIVSTGASLVLPHPRAQLRPFVLQPILDIAPDWVHPGFDLTAAALLAALPQPAAGSMMPW</sequence>
<keyword evidence="7 14" id="KW-0418">Kinase</keyword>
<organism evidence="14 15">
    <name type="scientific">Acidiphilium rubrum</name>
    <dbReference type="NCBI Taxonomy" id="526"/>
    <lineage>
        <taxon>Bacteria</taxon>
        <taxon>Pseudomonadati</taxon>
        <taxon>Pseudomonadota</taxon>
        <taxon>Alphaproteobacteria</taxon>
        <taxon>Acetobacterales</taxon>
        <taxon>Acidocellaceae</taxon>
        <taxon>Acidiphilium</taxon>
    </lineage>
</organism>
<evidence type="ECO:0000256" key="7">
    <source>
        <dbReference type="ARBA" id="ARBA00022777"/>
    </source>
</evidence>
<dbReference type="Gene3D" id="3.30.70.560">
    <property type="entry name" value="7,8-Dihydro-6-hydroxymethylpterin-pyrophosphokinase HPPK"/>
    <property type="match status" value="1"/>
</dbReference>
<dbReference type="GO" id="GO:0016301">
    <property type="term" value="F:kinase activity"/>
    <property type="evidence" value="ECO:0007669"/>
    <property type="project" value="UniProtKB-KW"/>
</dbReference>
<dbReference type="NCBIfam" id="TIGR01498">
    <property type="entry name" value="folK"/>
    <property type="match status" value="1"/>
</dbReference>
<feature type="domain" description="7,8-dihydro-6-hydroxymethylpterin-pyrophosphokinase" evidence="13">
    <location>
        <begin position="4"/>
        <end position="137"/>
    </location>
</feature>
<keyword evidence="9" id="KW-0289">Folate biosynthesis</keyword>
<dbReference type="CDD" id="cd00483">
    <property type="entry name" value="HPPK"/>
    <property type="match status" value="1"/>
</dbReference>
<dbReference type="EC" id="2.7.6.3" evidence="3"/>
<dbReference type="AlphaFoldDB" id="A0A8G2CJP1"/>
<dbReference type="GO" id="GO:0046654">
    <property type="term" value="P:tetrahydrofolate biosynthetic process"/>
    <property type="evidence" value="ECO:0007669"/>
    <property type="project" value="UniProtKB-UniPathway"/>
</dbReference>
<dbReference type="GO" id="GO:0003848">
    <property type="term" value="F:2-amino-4-hydroxy-6-hydroxymethyldihydropteridine diphosphokinase activity"/>
    <property type="evidence" value="ECO:0007669"/>
    <property type="project" value="UniProtKB-EC"/>
</dbReference>
<evidence type="ECO:0000256" key="6">
    <source>
        <dbReference type="ARBA" id="ARBA00022741"/>
    </source>
</evidence>
<comment type="function">
    <text evidence="10">Catalyzes the transfer of pyrophosphate from adenosine triphosphate (ATP) to 6-hydroxymethyl-7,8-dihydropterin, an enzymatic step in folate biosynthesis pathway.</text>
</comment>
<dbReference type="GO" id="GO:0005524">
    <property type="term" value="F:ATP binding"/>
    <property type="evidence" value="ECO:0007669"/>
    <property type="project" value="UniProtKB-KW"/>
</dbReference>
<dbReference type="Pfam" id="PF01288">
    <property type="entry name" value="HPPK"/>
    <property type="match status" value="1"/>
</dbReference>
<evidence type="ECO:0000256" key="10">
    <source>
        <dbReference type="ARBA" id="ARBA00029409"/>
    </source>
</evidence>
<keyword evidence="5" id="KW-0808">Transferase</keyword>
<evidence type="ECO:0000256" key="1">
    <source>
        <dbReference type="ARBA" id="ARBA00005051"/>
    </source>
</evidence>
<gene>
    <name evidence="14" type="ORF">SAMN05421828_10692</name>
</gene>
<dbReference type="EMBL" id="FTNE01000006">
    <property type="protein sequence ID" value="SIQ56433.1"/>
    <property type="molecule type" value="Genomic_DNA"/>
</dbReference>
<evidence type="ECO:0000256" key="9">
    <source>
        <dbReference type="ARBA" id="ARBA00022909"/>
    </source>
</evidence>
<evidence type="ECO:0000256" key="12">
    <source>
        <dbReference type="ARBA" id="ARBA00033413"/>
    </source>
</evidence>
<reference evidence="14 15" key="1">
    <citation type="submission" date="2017-01" db="EMBL/GenBank/DDBJ databases">
        <authorList>
            <person name="Varghese N."/>
            <person name="Submissions S."/>
        </authorList>
    </citation>
    <scope>NUCLEOTIDE SEQUENCE [LARGE SCALE GENOMIC DNA]</scope>
    <source>
        <strain evidence="14 15">ATCC 35905</strain>
    </source>
</reference>
<evidence type="ECO:0000256" key="11">
    <source>
        <dbReference type="ARBA" id="ARBA00029766"/>
    </source>
</evidence>
<keyword evidence="6" id="KW-0547">Nucleotide-binding</keyword>
<evidence type="ECO:0000256" key="5">
    <source>
        <dbReference type="ARBA" id="ARBA00022679"/>
    </source>
</evidence>
<proteinExistence type="inferred from homology"/>
<keyword evidence="15" id="KW-1185">Reference proteome</keyword>
<accession>A0A8G2CJP1</accession>
<comment type="similarity">
    <text evidence="2">Belongs to the HPPK family.</text>
</comment>
<protein>
    <recommendedName>
        <fullName evidence="4">2-amino-4-hydroxy-6-hydroxymethyldihydropteridine pyrophosphokinase</fullName>
        <ecNumber evidence="3">2.7.6.3</ecNumber>
    </recommendedName>
    <alternativeName>
        <fullName evidence="11">6-hydroxymethyl-7,8-dihydropterin pyrophosphokinase</fullName>
    </alternativeName>
    <alternativeName>
        <fullName evidence="12">7,8-dihydro-6-hydroxymethylpterin-pyrophosphokinase</fullName>
    </alternativeName>
</protein>
<comment type="pathway">
    <text evidence="1">Cofactor biosynthesis; tetrahydrofolate biosynthesis; 2-amino-4-hydroxy-6-hydroxymethyl-7,8-dihydropteridine diphosphate from 7,8-dihydroneopterin triphosphate: step 4/4.</text>
</comment>
<dbReference type="SUPFAM" id="SSF55083">
    <property type="entry name" value="6-hydroxymethyl-7,8-dihydropterin pyrophosphokinase, HPPK"/>
    <property type="match status" value="1"/>
</dbReference>
<evidence type="ECO:0000313" key="14">
    <source>
        <dbReference type="EMBL" id="SIQ56433.1"/>
    </source>
</evidence>
<evidence type="ECO:0000256" key="2">
    <source>
        <dbReference type="ARBA" id="ARBA00005810"/>
    </source>
</evidence>
<dbReference type="RefSeq" id="WP_029311327.1">
    <property type="nucleotide sequence ID" value="NZ_FTNE01000006.1"/>
</dbReference>
<dbReference type="InterPro" id="IPR035907">
    <property type="entry name" value="Hppk_sf"/>
</dbReference>
<dbReference type="GO" id="GO:0046656">
    <property type="term" value="P:folic acid biosynthetic process"/>
    <property type="evidence" value="ECO:0007669"/>
    <property type="project" value="UniProtKB-KW"/>
</dbReference>